<feature type="transmembrane region" description="Helical" evidence="1">
    <location>
        <begin position="20"/>
        <end position="41"/>
    </location>
</feature>
<evidence type="ECO:0000259" key="2">
    <source>
        <dbReference type="Pfam" id="PF00188"/>
    </source>
</evidence>
<evidence type="ECO:0000256" key="1">
    <source>
        <dbReference type="SAM" id="Phobius"/>
    </source>
</evidence>
<dbReference type="EMBL" id="VORW01000002">
    <property type="protein sequence ID" value="TXE13624.1"/>
    <property type="molecule type" value="Genomic_DNA"/>
</dbReference>
<comment type="caution">
    <text evidence="3">The sequence shown here is derived from an EMBL/GenBank/DDBJ whole genome shotgun (WGS) entry which is preliminary data.</text>
</comment>
<dbReference type="PANTHER" id="PTHR31157:SF1">
    <property type="entry name" value="SCP DOMAIN-CONTAINING PROTEIN"/>
    <property type="match status" value="1"/>
</dbReference>
<dbReference type="Gene3D" id="3.40.33.10">
    <property type="entry name" value="CAP"/>
    <property type="match status" value="1"/>
</dbReference>
<feature type="domain" description="SCP" evidence="2">
    <location>
        <begin position="83"/>
        <end position="229"/>
    </location>
</feature>
<keyword evidence="1" id="KW-0812">Transmembrane</keyword>
<protein>
    <submittedName>
        <fullName evidence="3">CAP domain-containing protein</fullName>
    </submittedName>
</protein>
<keyword evidence="1" id="KW-1133">Transmembrane helix</keyword>
<organism evidence="3 4">
    <name type="scientific">Algoriphagus aquimarinus</name>
    <dbReference type="NCBI Taxonomy" id="237018"/>
    <lineage>
        <taxon>Bacteria</taxon>
        <taxon>Pseudomonadati</taxon>
        <taxon>Bacteroidota</taxon>
        <taxon>Cytophagia</taxon>
        <taxon>Cytophagales</taxon>
        <taxon>Cyclobacteriaceae</taxon>
        <taxon>Algoriphagus</taxon>
    </lineage>
</organism>
<accession>A0A5C7AZL3</accession>
<name>A0A5C7AZL3_9BACT</name>
<dbReference type="Proteomes" id="UP000321935">
    <property type="component" value="Unassembled WGS sequence"/>
</dbReference>
<dbReference type="CDD" id="cd05379">
    <property type="entry name" value="CAP_bacterial"/>
    <property type="match status" value="1"/>
</dbReference>
<proteinExistence type="predicted"/>
<sequence length="245" mass="28004">MPANNSSNIKIISLEPTLDIRILALRFLSILLFFISNSLVAQTWIPSDYNRFTPAQFFQLAAVNQTINYKKLDRGLLQAAIFYLTNEERIKYGLKPFSHSDAMEKVASEHANDMVNYNFYSHVSRVKGKETIGDRFSREGLKRMLIGENISSSIGLQYQDGRQINIPRSGGMYTYANSTREVILPHTYLSYAREAVQLWMNSPSHRKSILNPNFEQLGCGSQVFSNREFFNVPYLMGVQCFGSEK</sequence>
<dbReference type="Pfam" id="PF00188">
    <property type="entry name" value="CAP"/>
    <property type="match status" value="1"/>
</dbReference>
<dbReference type="OrthoDB" id="982527at2"/>
<evidence type="ECO:0000313" key="4">
    <source>
        <dbReference type="Proteomes" id="UP000321935"/>
    </source>
</evidence>
<gene>
    <name evidence="3" type="ORF">ESV85_06535</name>
</gene>
<dbReference type="AlphaFoldDB" id="A0A5C7AZL3"/>
<keyword evidence="1" id="KW-0472">Membrane</keyword>
<dbReference type="PANTHER" id="PTHR31157">
    <property type="entry name" value="SCP DOMAIN-CONTAINING PROTEIN"/>
    <property type="match status" value="1"/>
</dbReference>
<dbReference type="InterPro" id="IPR014044">
    <property type="entry name" value="CAP_dom"/>
</dbReference>
<dbReference type="SUPFAM" id="SSF55797">
    <property type="entry name" value="PR-1-like"/>
    <property type="match status" value="1"/>
</dbReference>
<dbReference type="InterPro" id="IPR035940">
    <property type="entry name" value="CAP_sf"/>
</dbReference>
<evidence type="ECO:0000313" key="3">
    <source>
        <dbReference type="EMBL" id="TXE13624.1"/>
    </source>
</evidence>
<reference evidence="3 4" key="1">
    <citation type="submission" date="2019-08" db="EMBL/GenBank/DDBJ databases">
        <title>Genomes sequence of Algoriphagus aquimarinus ACAM450.</title>
        <authorList>
            <person name="Bowman J.P."/>
        </authorList>
    </citation>
    <scope>NUCLEOTIDE SEQUENCE [LARGE SCALE GENOMIC DNA]</scope>
    <source>
        <strain evidence="3 4">ACAM 450</strain>
    </source>
</reference>